<reference evidence="5 6" key="1">
    <citation type="submission" date="2023-07" db="EMBL/GenBank/DDBJ databases">
        <title>Sorghum-associated microbial communities from plants grown in Nebraska, USA.</title>
        <authorList>
            <person name="Schachtman D."/>
        </authorList>
    </citation>
    <scope>NUCLEOTIDE SEQUENCE [LARGE SCALE GENOMIC DNA]</scope>
    <source>
        <strain evidence="5 6">DS1607</strain>
    </source>
</reference>
<comment type="caution">
    <text evidence="5">The sequence shown here is derived from an EMBL/GenBank/DDBJ whole genome shotgun (WGS) entry which is preliminary data.</text>
</comment>
<evidence type="ECO:0000256" key="3">
    <source>
        <dbReference type="ARBA" id="ARBA00023125"/>
    </source>
</evidence>
<dbReference type="InterPro" id="IPR020816">
    <property type="entry name" value="Histone-like_DNA-bd_CS"/>
</dbReference>
<sequence length="122" mass="12681">MNRIELVEKIAAAHTLSKAEAARIVETVTSSIVAAVKKGDPVQIVGFGTFKQAARAARTGQNPKTGEKIKIAAQKIPKFVAGAAFKAAVDPKAAKRKADKAAAKPVAKKVAPAKKVVAAKKK</sequence>
<gene>
    <name evidence="5" type="ORF">J2W36_002336</name>
</gene>
<dbReference type="SUPFAM" id="SSF47729">
    <property type="entry name" value="IHF-like DNA-binding proteins"/>
    <property type="match status" value="1"/>
</dbReference>
<keyword evidence="3 5" id="KW-0238">DNA-binding</keyword>
<dbReference type="PANTHER" id="PTHR33175:SF3">
    <property type="entry name" value="DNA-BINDING PROTEIN HU-BETA"/>
    <property type="match status" value="1"/>
</dbReference>
<dbReference type="Gene3D" id="4.10.520.10">
    <property type="entry name" value="IHF-like DNA-binding proteins"/>
    <property type="match status" value="1"/>
</dbReference>
<keyword evidence="2" id="KW-0226">DNA condensation</keyword>
<name>A0ABT9S6U9_9BURK</name>
<proteinExistence type="inferred from homology"/>
<protein>
    <submittedName>
        <fullName evidence="5">DNA-binding protein HU-beta</fullName>
    </submittedName>
</protein>
<evidence type="ECO:0000256" key="1">
    <source>
        <dbReference type="ARBA" id="ARBA00010529"/>
    </source>
</evidence>
<accession>A0ABT9S6U9</accession>
<evidence type="ECO:0000256" key="2">
    <source>
        <dbReference type="ARBA" id="ARBA00023067"/>
    </source>
</evidence>
<dbReference type="InterPro" id="IPR010992">
    <property type="entry name" value="IHF-like_DNA-bd_dom_sf"/>
</dbReference>
<comment type="similarity">
    <text evidence="1 4">Belongs to the bacterial histone-like protein family.</text>
</comment>
<dbReference type="PANTHER" id="PTHR33175">
    <property type="entry name" value="DNA-BINDING PROTEIN HU"/>
    <property type="match status" value="1"/>
</dbReference>
<evidence type="ECO:0000313" key="6">
    <source>
        <dbReference type="Proteomes" id="UP001226867"/>
    </source>
</evidence>
<dbReference type="GO" id="GO:0003677">
    <property type="term" value="F:DNA binding"/>
    <property type="evidence" value="ECO:0007669"/>
    <property type="project" value="UniProtKB-KW"/>
</dbReference>
<organism evidence="5 6">
    <name type="scientific">Variovorax ginsengisoli</name>
    <dbReference type="NCBI Taxonomy" id="363844"/>
    <lineage>
        <taxon>Bacteria</taxon>
        <taxon>Pseudomonadati</taxon>
        <taxon>Pseudomonadota</taxon>
        <taxon>Betaproteobacteria</taxon>
        <taxon>Burkholderiales</taxon>
        <taxon>Comamonadaceae</taxon>
        <taxon>Variovorax</taxon>
    </lineage>
</organism>
<dbReference type="Pfam" id="PF00216">
    <property type="entry name" value="Bac_DNA_binding"/>
    <property type="match status" value="1"/>
</dbReference>
<evidence type="ECO:0000256" key="4">
    <source>
        <dbReference type="RuleBase" id="RU003939"/>
    </source>
</evidence>
<dbReference type="EMBL" id="JAUSRO010000006">
    <property type="protein sequence ID" value="MDP9900085.1"/>
    <property type="molecule type" value="Genomic_DNA"/>
</dbReference>
<evidence type="ECO:0000313" key="5">
    <source>
        <dbReference type="EMBL" id="MDP9900085.1"/>
    </source>
</evidence>
<dbReference type="InterPro" id="IPR000119">
    <property type="entry name" value="Hist_DNA-bd"/>
</dbReference>
<dbReference type="Proteomes" id="UP001226867">
    <property type="component" value="Unassembled WGS sequence"/>
</dbReference>
<dbReference type="CDD" id="cd13831">
    <property type="entry name" value="HU"/>
    <property type="match status" value="1"/>
</dbReference>
<dbReference type="RefSeq" id="WP_307689888.1">
    <property type="nucleotide sequence ID" value="NZ_JAUSRO010000006.1"/>
</dbReference>
<keyword evidence="6" id="KW-1185">Reference proteome</keyword>
<dbReference type="PROSITE" id="PS00045">
    <property type="entry name" value="HISTONE_LIKE"/>
    <property type="match status" value="1"/>
</dbReference>
<dbReference type="PRINTS" id="PR01727">
    <property type="entry name" value="DNABINDINGHU"/>
</dbReference>
<dbReference type="SMART" id="SM00411">
    <property type="entry name" value="BHL"/>
    <property type="match status" value="1"/>
</dbReference>